<reference evidence="4" key="1">
    <citation type="submission" date="2022-06" db="EMBL/GenBank/DDBJ databases">
        <title>Natrinema sp. a new haloarchaeum isolate from saline soil.</title>
        <authorList>
            <person name="Strakova D."/>
            <person name="Galisteo C."/>
            <person name="Sanchez-Porro C."/>
            <person name="Ventosa A."/>
        </authorList>
    </citation>
    <scope>NUCLEOTIDE SEQUENCE</scope>
    <source>
        <strain evidence="4">S1CR25-10</strain>
    </source>
</reference>
<dbReference type="Proteomes" id="UP001154061">
    <property type="component" value="Unassembled WGS sequence"/>
</dbReference>
<name>A0A9Q4L5S5_9EURY</name>
<dbReference type="EMBL" id="JAMQOT010000012">
    <property type="protein sequence ID" value="MDF9748147.1"/>
    <property type="molecule type" value="Genomic_DNA"/>
</dbReference>
<dbReference type="InterPro" id="IPR050738">
    <property type="entry name" value="Sulfatase"/>
</dbReference>
<comment type="caution">
    <text evidence="4">The sequence shown here is derived from an EMBL/GenBank/DDBJ whole genome shotgun (WGS) entry which is preliminary data.</text>
</comment>
<accession>A0A9Q4L5S5</accession>
<dbReference type="GO" id="GO:0004065">
    <property type="term" value="F:arylsulfatase activity"/>
    <property type="evidence" value="ECO:0007669"/>
    <property type="project" value="TreeGrafter"/>
</dbReference>
<comment type="similarity">
    <text evidence="1">Belongs to the sulfatase family.</text>
</comment>
<sequence length="450" mass="50752">MMTSTPNIILVHSHDLGQYLGCYDVDIATPNIDRLAEEGARFPNHFTAAPQCSPSRGSLFTGLYPHRHGLLGLAHTEWELDVERTLPYRLSERGYETHLFGLQHISETPDDLGYNETHTAGSLSPDVSPEVHSINRARDVAETVKSYLNADLQSPFFASVGFFEAHRLEMGEDGEEGDVLYGFGDRYDGDDPDSIEVPSFLPDKPGVREDLAAMRGMVYAIDDAVGTIFDAIESAGLDNETLVIFTTEHGIAFPRAKGTCYDPGIQGCLLLWCPSLIDAGTVPEHLVSNVDILPTILDLVTDEVPDQVDGHSLMPIFDADMTYYPRDELFAEITWHDMYNPMRAVRTDRFKYIRRFWHLPRTFLPNDVYASLAGREVRGRYGRPSRAYEELYDLKLDPYERENVADDEAYAQVRTKLLSKLSTWMHETDDPILDGPIVPEDYDRMFDGIT</sequence>
<keyword evidence="2" id="KW-0378">Hydrolase</keyword>
<dbReference type="PANTHER" id="PTHR42693">
    <property type="entry name" value="ARYLSULFATASE FAMILY MEMBER"/>
    <property type="match status" value="1"/>
</dbReference>
<proteinExistence type="inferred from homology"/>
<evidence type="ECO:0000313" key="5">
    <source>
        <dbReference type="Proteomes" id="UP001154061"/>
    </source>
</evidence>
<dbReference type="RefSeq" id="WP_277524770.1">
    <property type="nucleotide sequence ID" value="NZ_JAMQOT010000012.1"/>
</dbReference>
<dbReference type="Gene3D" id="3.40.720.10">
    <property type="entry name" value="Alkaline Phosphatase, subunit A"/>
    <property type="match status" value="1"/>
</dbReference>
<organism evidence="4 5">
    <name type="scientific">Natrinema salsiterrestre</name>
    <dbReference type="NCBI Taxonomy" id="2950540"/>
    <lineage>
        <taxon>Archaea</taxon>
        <taxon>Methanobacteriati</taxon>
        <taxon>Methanobacteriota</taxon>
        <taxon>Stenosarchaea group</taxon>
        <taxon>Halobacteria</taxon>
        <taxon>Halobacteriales</taxon>
        <taxon>Natrialbaceae</taxon>
        <taxon>Natrinema</taxon>
    </lineage>
</organism>
<feature type="domain" description="Sulfatase N-terminal" evidence="3">
    <location>
        <begin position="6"/>
        <end position="300"/>
    </location>
</feature>
<evidence type="ECO:0000259" key="3">
    <source>
        <dbReference type="Pfam" id="PF00884"/>
    </source>
</evidence>
<dbReference type="Pfam" id="PF00884">
    <property type="entry name" value="Sulfatase"/>
    <property type="match status" value="1"/>
</dbReference>
<dbReference type="AlphaFoldDB" id="A0A9Q4L5S5"/>
<keyword evidence="5" id="KW-1185">Reference proteome</keyword>
<dbReference type="CDD" id="cd16027">
    <property type="entry name" value="SGSH"/>
    <property type="match status" value="1"/>
</dbReference>
<evidence type="ECO:0000313" key="4">
    <source>
        <dbReference type="EMBL" id="MDF9748147.1"/>
    </source>
</evidence>
<dbReference type="InterPro" id="IPR017850">
    <property type="entry name" value="Alkaline_phosphatase_core_sf"/>
</dbReference>
<dbReference type="PANTHER" id="PTHR42693:SF53">
    <property type="entry name" value="ENDO-4-O-SULFATASE"/>
    <property type="match status" value="1"/>
</dbReference>
<evidence type="ECO:0000256" key="1">
    <source>
        <dbReference type="ARBA" id="ARBA00008779"/>
    </source>
</evidence>
<gene>
    <name evidence="4" type="ORF">NDI89_21485</name>
</gene>
<dbReference type="InterPro" id="IPR000917">
    <property type="entry name" value="Sulfatase_N"/>
</dbReference>
<evidence type="ECO:0000256" key="2">
    <source>
        <dbReference type="ARBA" id="ARBA00022801"/>
    </source>
</evidence>
<protein>
    <submittedName>
        <fullName evidence="4">Sulfatase</fullName>
    </submittedName>
</protein>
<dbReference type="SUPFAM" id="SSF53649">
    <property type="entry name" value="Alkaline phosphatase-like"/>
    <property type="match status" value="1"/>
</dbReference>